<keyword evidence="1" id="KW-0812">Transmembrane</keyword>
<keyword evidence="3" id="KW-1185">Reference proteome</keyword>
<keyword evidence="1" id="KW-1133">Transmembrane helix</keyword>
<dbReference type="Gene3D" id="1.10.287.70">
    <property type="match status" value="1"/>
</dbReference>
<feature type="transmembrane region" description="Helical" evidence="1">
    <location>
        <begin position="639"/>
        <end position="661"/>
    </location>
</feature>
<feature type="transmembrane region" description="Helical" evidence="1">
    <location>
        <begin position="567"/>
        <end position="588"/>
    </location>
</feature>
<feature type="transmembrane region" description="Helical" evidence="1">
    <location>
        <begin position="383"/>
        <end position="399"/>
    </location>
</feature>
<keyword evidence="1" id="KW-0472">Membrane</keyword>
<accession>A0ABP1RHC5</accession>
<organism evidence="2 3">
    <name type="scientific">Orchesella dallaii</name>
    <dbReference type="NCBI Taxonomy" id="48710"/>
    <lineage>
        <taxon>Eukaryota</taxon>
        <taxon>Metazoa</taxon>
        <taxon>Ecdysozoa</taxon>
        <taxon>Arthropoda</taxon>
        <taxon>Hexapoda</taxon>
        <taxon>Collembola</taxon>
        <taxon>Entomobryomorpha</taxon>
        <taxon>Entomobryoidea</taxon>
        <taxon>Orchesellidae</taxon>
        <taxon>Orchesellinae</taxon>
        <taxon>Orchesella</taxon>
    </lineage>
</organism>
<gene>
    <name evidence="2" type="ORF">ODALV1_LOCUS22187</name>
</gene>
<evidence type="ECO:0000256" key="1">
    <source>
        <dbReference type="SAM" id="Phobius"/>
    </source>
</evidence>
<sequence length="663" mass="76769">MAGLGLYMTWAHIEGNILQHFKTSSIEFVWDEGSSHFLETFALCVLLQCILIQFNSTKLLANPDYGIGFNNYRSVVWTYILKANAQTIYNQRYGNRDLIVFCDSTFPLNNWGFHGLQIQLKFSTSDIRHIPTAILSPTSCNAAVQIAAWERTINAVFTTTILLFVSREDESIYIGCFTCDKNIVQYSHPYGIDVNLYSITFLKLRRQMMQSIESLKIVWEDLHTNIQIDDETGTKHCLSISSYNMEPKSYEEVCEVYKLYFRHVNCSSFSGCANFHVFKVELKLDRQLGRFNIDILPAGQNELEFWYQVIFPKVNYFDAHLTAFLYPLQLNVWICVISILFGIGIWLIWMEGEGIEAVIFWEYGLLFEQDGDQMRKTKCRGKAMIIMCIFFGILLRNFYNSSLYSLMTTEQQPAGYPDKFEDALKRSDFDVISPASYFQEIYNFMHRWDDKPNRVSTLFKRVLYKSFFMDRQLYTETLQNASNGNDTKVIYYEYERNENEPESNFYVHWRDTEIQKRFIKLAVICEGDCRSKLNSALVVQKMTQRVVPEDRRISTVYKHWALGDYNFATFSFSKFLGLLVHSGLYGLALSRYKLVSDLRLLKRLNSNKISDMSNGSLFSYVVLAGKHEKIGEEATPTKIYAFTGTFIVAGILLLVGCAVLIGE</sequence>
<evidence type="ECO:0000313" key="3">
    <source>
        <dbReference type="Proteomes" id="UP001642540"/>
    </source>
</evidence>
<dbReference type="EMBL" id="CAXLJM020000075">
    <property type="protein sequence ID" value="CAL8128333.1"/>
    <property type="molecule type" value="Genomic_DNA"/>
</dbReference>
<dbReference type="Proteomes" id="UP001642540">
    <property type="component" value="Unassembled WGS sequence"/>
</dbReference>
<feature type="transmembrane region" description="Helical" evidence="1">
    <location>
        <begin position="330"/>
        <end position="349"/>
    </location>
</feature>
<evidence type="ECO:0000313" key="2">
    <source>
        <dbReference type="EMBL" id="CAL8128333.1"/>
    </source>
</evidence>
<proteinExistence type="predicted"/>
<comment type="caution">
    <text evidence="2">The sequence shown here is derived from an EMBL/GenBank/DDBJ whole genome shotgun (WGS) entry which is preliminary data.</text>
</comment>
<name>A0ABP1RHC5_9HEXA</name>
<reference evidence="2 3" key="1">
    <citation type="submission" date="2024-08" db="EMBL/GenBank/DDBJ databases">
        <authorList>
            <person name="Cucini C."/>
            <person name="Frati F."/>
        </authorList>
    </citation>
    <scope>NUCLEOTIDE SEQUENCE [LARGE SCALE GENOMIC DNA]</scope>
</reference>
<protein>
    <submittedName>
        <fullName evidence="2">Uncharacterized protein</fullName>
    </submittedName>
</protein>